<sequence length="92" mass="10444">MRDVTNNMDECGKDRPLVKNEADVNAWLQPDQYPYAQDVRCKAIHDRHSSFKSSCRVVVLNGFHNHLIYSIRPFGEDSSNSKCMQTANTAGL</sequence>
<organism evidence="1 2">
    <name type="scientific">Caerostris extrusa</name>
    <name type="common">Bark spider</name>
    <name type="synonym">Caerostris bankana</name>
    <dbReference type="NCBI Taxonomy" id="172846"/>
    <lineage>
        <taxon>Eukaryota</taxon>
        <taxon>Metazoa</taxon>
        <taxon>Ecdysozoa</taxon>
        <taxon>Arthropoda</taxon>
        <taxon>Chelicerata</taxon>
        <taxon>Arachnida</taxon>
        <taxon>Araneae</taxon>
        <taxon>Araneomorphae</taxon>
        <taxon>Entelegynae</taxon>
        <taxon>Araneoidea</taxon>
        <taxon>Araneidae</taxon>
        <taxon>Caerostris</taxon>
    </lineage>
</organism>
<gene>
    <name evidence="1" type="ORF">CEXT_474391</name>
</gene>
<evidence type="ECO:0000313" key="1">
    <source>
        <dbReference type="EMBL" id="GIY01760.1"/>
    </source>
</evidence>
<reference evidence="1 2" key="1">
    <citation type="submission" date="2021-06" db="EMBL/GenBank/DDBJ databases">
        <title>Caerostris extrusa draft genome.</title>
        <authorList>
            <person name="Kono N."/>
            <person name="Arakawa K."/>
        </authorList>
    </citation>
    <scope>NUCLEOTIDE SEQUENCE [LARGE SCALE GENOMIC DNA]</scope>
</reference>
<dbReference type="AlphaFoldDB" id="A0AAV4Q147"/>
<accession>A0AAV4Q147</accession>
<keyword evidence="2" id="KW-1185">Reference proteome</keyword>
<dbReference type="Proteomes" id="UP001054945">
    <property type="component" value="Unassembled WGS sequence"/>
</dbReference>
<proteinExistence type="predicted"/>
<comment type="caution">
    <text evidence="1">The sequence shown here is derived from an EMBL/GenBank/DDBJ whole genome shotgun (WGS) entry which is preliminary data.</text>
</comment>
<dbReference type="EMBL" id="BPLR01005365">
    <property type="protein sequence ID" value="GIY01760.1"/>
    <property type="molecule type" value="Genomic_DNA"/>
</dbReference>
<protein>
    <submittedName>
        <fullName evidence="1">Uncharacterized protein</fullName>
    </submittedName>
</protein>
<evidence type="ECO:0000313" key="2">
    <source>
        <dbReference type="Proteomes" id="UP001054945"/>
    </source>
</evidence>
<name>A0AAV4Q147_CAEEX</name>